<evidence type="ECO:0000313" key="4">
    <source>
        <dbReference type="EMBL" id="TYS51092.1"/>
    </source>
</evidence>
<dbReference type="Pfam" id="PF08671">
    <property type="entry name" value="SinI"/>
    <property type="match status" value="1"/>
</dbReference>
<dbReference type="PROSITE" id="PS51500">
    <property type="entry name" value="SIN"/>
    <property type="match status" value="1"/>
</dbReference>
<evidence type="ECO:0000259" key="3">
    <source>
        <dbReference type="PROSITE" id="PS51500"/>
    </source>
</evidence>
<sequence>MIGERVKRLRQERKMSLSELAEQAGVAKSYLSSLERNLQTNPSIQFLEKISAVLHVPVDTLILDQPNKEELDSEWMNIVKEAMDSGISKDQFREFLEFNKWRINKKK</sequence>
<dbReference type="AlphaFoldDB" id="A0A5D4RNP2"/>
<organism evidence="4 5">
    <name type="scientific">Bacillus infantis</name>
    <dbReference type="NCBI Taxonomy" id="324767"/>
    <lineage>
        <taxon>Bacteria</taxon>
        <taxon>Bacillati</taxon>
        <taxon>Bacillota</taxon>
        <taxon>Bacilli</taxon>
        <taxon>Bacillales</taxon>
        <taxon>Bacillaceae</taxon>
        <taxon>Bacillus</taxon>
    </lineage>
</organism>
<reference evidence="4 5" key="1">
    <citation type="submission" date="2019-08" db="EMBL/GenBank/DDBJ databases">
        <title>Bacillus genomes from the desert of Cuatro Cienegas, Coahuila.</title>
        <authorList>
            <person name="Olmedo-Alvarez G."/>
        </authorList>
    </citation>
    <scope>NUCLEOTIDE SEQUENCE [LARGE SCALE GENOMIC DNA]</scope>
    <source>
        <strain evidence="4 5">CH446_14T</strain>
    </source>
</reference>
<protein>
    <submittedName>
        <fullName evidence="4">Helix-turn-helix domain-containing protein</fullName>
    </submittedName>
</protein>
<dbReference type="InterPro" id="IPR010981">
    <property type="entry name" value="SinR/SinI_dimer_dom"/>
</dbReference>
<dbReference type="RefSeq" id="WP_148973473.1">
    <property type="nucleotide sequence ID" value="NZ_JBNIKU010000003.1"/>
</dbReference>
<dbReference type="Gene3D" id="1.10.260.40">
    <property type="entry name" value="lambda repressor-like DNA-binding domains"/>
    <property type="match status" value="1"/>
</dbReference>
<dbReference type="InterPro" id="IPR010982">
    <property type="entry name" value="Lambda_DNA-bd_dom_sf"/>
</dbReference>
<dbReference type="Proteomes" id="UP000322139">
    <property type="component" value="Unassembled WGS sequence"/>
</dbReference>
<proteinExistence type="predicted"/>
<dbReference type="SMART" id="SM00530">
    <property type="entry name" value="HTH_XRE"/>
    <property type="match status" value="1"/>
</dbReference>
<dbReference type="GO" id="GO:0003700">
    <property type="term" value="F:DNA-binding transcription factor activity"/>
    <property type="evidence" value="ECO:0007669"/>
    <property type="project" value="TreeGrafter"/>
</dbReference>
<feature type="domain" description="HTH cro/C1-type" evidence="2">
    <location>
        <begin position="6"/>
        <end position="61"/>
    </location>
</feature>
<dbReference type="PANTHER" id="PTHR46797">
    <property type="entry name" value="HTH-TYPE TRANSCRIPTIONAL REGULATOR"/>
    <property type="match status" value="1"/>
</dbReference>
<evidence type="ECO:0000256" key="1">
    <source>
        <dbReference type="ARBA" id="ARBA00023125"/>
    </source>
</evidence>
<evidence type="ECO:0000313" key="5">
    <source>
        <dbReference type="Proteomes" id="UP000322139"/>
    </source>
</evidence>
<dbReference type="GO" id="GO:0046983">
    <property type="term" value="F:protein dimerization activity"/>
    <property type="evidence" value="ECO:0007669"/>
    <property type="project" value="InterPro"/>
</dbReference>
<dbReference type="PANTHER" id="PTHR46797:SF13">
    <property type="entry name" value="HTH-TYPE TRANSCRIPTIONAL REGULATOR SINR"/>
    <property type="match status" value="1"/>
</dbReference>
<name>A0A5D4RNP2_9BACI</name>
<feature type="domain" description="Sin" evidence="3">
    <location>
        <begin position="62"/>
        <end position="100"/>
    </location>
</feature>
<gene>
    <name evidence="4" type="ORF">FZD51_03335</name>
</gene>
<dbReference type="Pfam" id="PF01381">
    <property type="entry name" value="HTH_3"/>
    <property type="match status" value="1"/>
</dbReference>
<dbReference type="EMBL" id="VTER01000002">
    <property type="protein sequence ID" value="TYS51092.1"/>
    <property type="molecule type" value="Genomic_DNA"/>
</dbReference>
<dbReference type="GO" id="GO:0003677">
    <property type="term" value="F:DNA binding"/>
    <property type="evidence" value="ECO:0007669"/>
    <property type="project" value="UniProtKB-KW"/>
</dbReference>
<accession>A0A5D4RNP2</accession>
<dbReference type="GO" id="GO:0005829">
    <property type="term" value="C:cytosol"/>
    <property type="evidence" value="ECO:0007669"/>
    <property type="project" value="TreeGrafter"/>
</dbReference>
<comment type="caution">
    <text evidence="4">The sequence shown here is derived from an EMBL/GenBank/DDBJ whole genome shotgun (WGS) entry which is preliminary data.</text>
</comment>
<dbReference type="SUPFAM" id="SSF47413">
    <property type="entry name" value="lambda repressor-like DNA-binding domains"/>
    <property type="match status" value="1"/>
</dbReference>
<dbReference type="SUPFAM" id="SSF47406">
    <property type="entry name" value="SinR repressor dimerisation domain-like"/>
    <property type="match status" value="1"/>
</dbReference>
<dbReference type="CDD" id="cd00093">
    <property type="entry name" value="HTH_XRE"/>
    <property type="match status" value="1"/>
</dbReference>
<dbReference type="InterPro" id="IPR050807">
    <property type="entry name" value="TransReg_Diox_bact_type"/>
</dbReference>
<evidence type="ECO:0000259" key="2">
    <source>
        <dbReference type="PROSITE" id="PS50943"/>
    </source>
</evidence>
<dbReference type="InterPro" id="IPR001387">
    <property type="entry name" value="Cro/C1-type_HTH"/>
</dbReference>
<dbReference type="PROSITE" id="PS50943">
    <property type="entry name" value="HTH_CROC1"/>
    <property type="match status" value="1"/>
</dbReference>
<keyword evidence="1" id="KW-0238">DNA-binding</keyword>
<dbReference type="InterPro" id="IPR036281">
    <property type="entry name" value="SinR/SinI_dimer_dom_sf"/>
</dbReference>